<organism evidence="8 9">
    <name type="scientific">Thiospirillum jenense</name>
    <dbReference type="NCBI Taxonomy" id="1653858"/>
    <lineage>
        <taxon>Bacteria</taxon>
        <taxon>Pseudomonadati</taxon>
        <taxon>Pseudomonadota</taxon>
        <taxon>Gammaproteobacteria</taxon>
        <taxon>Chromatiales</taxon>
        <taxon>Chromatiaceae</taxon>
        <taxon>Thiospirillum</taxon>
    </lineage>
</organism>
<name>A0A839HI96_9GAMM</name>
<comment type="subunit">
    <text evidence="6">The basal body constitutes a major portion of the flagellar organelle and consists of a number of rings mounted on a central rod.</text>
</comment>
<comment type="similarity">
    <text evidence="2 6">Belongs to the flagella basal body rod proteins family.</text>
</comment>
<protein>
    <recommendedName>
        <fullName evidence="3 6">Flagellar basal body rod protein FlgB</fullName>
    </recommendedName>
</protein>
<dbReference type="PIRSF" id="PIRSF002889">
    <property type="entry name" value="Rod_FlgB"/>
    <property type="match status" value="1"/>
</dbReference>
<keyword evidence="8" id="KW-0969">Cilium</keyword>
<proteinExistence type="inferred from homology"/>
<evidence type="ECO:0000256" key="5">
    <source>
        <dbReference type="ARBA" id="ARBA00024934"/>
    </source>
</evidence>
<feature type="domain" description="Flagellar basal body rod protein N-terminal" evidence="7">
    <location>
        <begin position="12"/>
        <end position="39"/>
    </location>
</feature>
<keyword evidence="8" id="KW-0282">Flagellum</keyword>
<dbReference type="NCBIfam" id="TIGR01396">
    <property type="entry name" value="FlgB"/>
    <property type="match status" value="1"/>
</dbReference>
<comment type="caution">
    <text evidence="8">The sequence shown here is derived from an EMBL/GenBank/DDBJ whole genome shotgun (WGS) entry which is preliminary data.</text>
</comment>
<dbReference type="Proteomes" id="UP000548632">
    <property type="component" value="Unassembled WGS sequence"/>
</dbReference>
<dbReference type="PANTHER" id="PTHR30435:SF12">
    <property type="entry name" value="FLAGELLAR BASAL BODY ROD PROTEIN FLGB"/>
    <property type="match status" value="1"/>
</dbReference>
<accession>A0A839HI96</accession>
<dbReference type="RefSeq" id="WP_182583462.1">
    <property type="nucleotide sequence ID" value="NZ_JABVCQ010000010.1"/>
</dbReference>
<keyword evidence="8" id="KW-0966">Cell projection</keyword>
<dbReference type="PANTHER" id="PTHR30435">
    <property type="entry name" value="FLAGELLAR PROTEIN"/>
    <property type="match status" value="1"/>
</dbReference>
<dbReference type="GO" id="GO:0030694">
    <property type="term" value="C:bacterial-type flagellum basal body, rod"/>
    <property type="evidence" value="ECO:0007669"/>
    <property type="project" value="InterPro"/>
</dbReference>
<keyword evidence="4 6" id="KW-0975">Bacterial flagellum</keyword>
<dbReference type="Pfam" id="PF00460">
    <property type="entry name" value="Flg_bb_rod"/>
    <property type="match status" value="1"/>
</dbReference>
<dbReference type="AlphaFoldDB" id="A0A839HI96"/>
<evidence type="ECO:0000313" key="9">
    <source>
        <dbReference type="Proteomes" id="UP000548632"/>
    </source>
</evidence>
<dbReference type="EMBL" id="JABVCQ010000010">
    <property type="protein sequence ID" value="MBB1125832.1"/>
    <property type="molecule type" value="Genomic_DNA"/>
</dbReference>
<keyword evidence="9" id="KW-1185">Reference proteome</keyword>
<evidence type="ECO:0000256" key="6">
    <source>
        <dbReference type="PIRNR" id="PIRNR002889"/>
    </source>
</evidence>
<gene>
    <name evidence="8" type="primary">flgB</name>
    <name evidence="8" type="ORF">HUK38_06240</name>
</gene>
<evidence type="ECO:0000256" key="1">
    <source>
        <dbReference type="ARBA" id="ARBA00004117"/>
    </source>
</evidence>
<evidence type="ECO:0000259" key="7">
    <source>
        <dbReference type="Pfam" id="PF00460"/>
    </source>
</evidence>
<evidence type="ECO:0000313" key="8">
    <source>
        <dbReference type="EMBL" id="MBB1125832.1"/>
    </source>
</evidence>
<comment type="function">
    <text evidence="5 6">Structural component of flagellum, the bacterial motility apparatus. Part of the rod structure of flagellar basal body.</text>
</comment>
<sequence length="137" mass="15108">MSLSLDRALSIHPSAVKIRARRLDFLASNLANADTPNYKARDIDFRRELAAAEGEISGIPPLPLIRTQARHLHDAGVGEGYENEKLYRVPAQPSLDGNTVDPQLEHAAFAENAMQMQSSLEFLTRKVAGLRAAMRSE</sequence>
<dbReference type="InterPro" id="IPR001444">
    <property type="entry name" value="Flag_bb_rod_N"/>
</dbReference>
<dbReference type="InterPro" id="IPR006300">
    <property type="entry name" value="FlgB"/>
</dbReference>
<dbReference type="GO" id="GO:0071978">
    <property type="term" value="P:bacterial-type flagellum-dependent swarming motility"/>
    <property type="evidence" value="ECO:0007669"/>
    <property type="project" value="TreeGrafter"/>
</dbReference>
<evidence type="ECO:0000256" key="3">
    <source>
        <dbReference type="ARBA" id="ARBA00014376"/>
    </source>
</evidence>
<comment type="subcellular location">
    <subcellularLocation>
        <location evidence="1 6">Bacterial flagellum basal body</location>
    </subcellularLocation>
</comment>
<evidence type="ECO:0000256" key="2">
    <source>
        <dbReference type="ARBA" id="ARBA00009677"/>
    </source>
</evidence>
<evidence type="ECO:0000256" key="4">
    <source>
        <dbReference type="ARBA" id="ARBA00023143"/>
    </source>
</evidence>
<reference evidence="8 9" key="1">
    <citation type="journal article" date="2020" name="Arch. Microbiol.">
        <title>The genome sequence of the giant phototrophic gammaproteobacterium Thiospirillum jenense gives insight into its physiological properties and phylogenetic relationships.</title>
        <authorList>
            <person name="Imhoff J.F."/>
            <person name="Meyer T.E."/>
            <person name="Kyndt J.A."/>
        </authorList>
    </citation>
    <scope>NUCLEOTIDE SEQUENCE [LARGE SCALE GENOMIC DNA]</scope>
    <source>
        <strain evidence="8 9">DSM 216</strain>
    </source>
</reference>